<sequence>MATELEAKLDPAKTPDAVRQSTVEKLVYSTTAPDPKIGLILIPIVQKEPVEWIQKLEMRLLKRLPFDPETIGSIAALLSAPQKEIRLETAILLRNMIIQLVTEKKKEERKLFEEKLREMLAARLRAEGDGHNPVWIELYKTLSYFSHSDATNAVLIEMLPKGGEEALLFFAQYIQGKYPPAGLDTLLAGAVTSKADDTVIHTMRALIQTLPKEGPAIGYPSTEAVIRALLVGLKNRSENIRKEAAIALASRAKVARKEKKSIPLEDEVWEALFNLYQTRLPSTTALDKDQAREGLRHLPTNAARLAKLFELMYRVQDELQKQNVVGLIGTFKTPETRAELIKMVKVNFTGLRLEAQKTTIDALSGFVPDEEVEAEMEKLLEGKGLHADVQAKLADKLFSEIPSLKPRLLRWLRLDDKSKRPVLERFDLPMMHIKVIESAKKLPGDDDIFKKLRDLAPLLMMNDAKVKLHETLREFPQAESALPEPQILPADQVAKTLIALIEPLNSARIVFDGFALPAEFGGSKELEFGNFQQAKAQGLGIGAAQMGKDFVKKMIEDLFAGDLGDVVPAGAKFKLTQEGDGLFTLAVAAAPAKH</sequence>
<comment type="caution">
    <text evidence="1">The sequence shown here is derived from an EMBL/GenBank/DDBJ whole genome shotgun (WGS) entry which is preliminary data.</text>
</comment>
<reference evidence="1 2" key="1">
    <citation type="journal article" date="2020" name="Nature">
        <title>Bacterial chemolithoautotrophy via manganese oxidation.</title>
        <authorList>
            <person name="Yu H."/>
            <person name="Leadbetter J.R."/>
        </authorList>
    </citation>
    <scope>NUCLEOTIDE SEQUENCE [LARGE SCALE GENOMIC DNA]</scope>
    <source>
        <strain evidence="1 2">Mn-1</strain>
    </source>
</reference>
<dbReference type="InterPro" id="IPR011989">
    <property type="entry name" value="ARM-like"/>
</dbReference>
<gene>
    <name evidence="1" type="ORF">MNODULE_11555</name>
</gene>
<name>A0A7X6DQ93_9BACT</name>
<proteinExistence type="predicted"/>
<dbReference type="Proteomes" id="UP000534783">
    <property type="component" value="Unassembled WGS sequence"/>
</dbReference>
<dbReference type="RefSeq" id="WP_168059952.1">
    <property type="nucleotide sequence ID" value="NZ_VTOW01000002.1"/>
</dbReference>
<evidence type="ECO:0000313" key="2">
    <source>
        <dbReference type="Proteomes" id="UP000534783"/>
    </source>
</evidence>
<dbReference type="AlphaFoldDB" id="A0A7X6DQ93"/>
<evidence type="ECO:0000313" key="1">
    <source>
        <dbReference type="EMBL" id="NKE71375.1"/>
    </source>
</evidence>
<dbReference type="InterPro" id="IPR016024">
    <property type="entry name" value="ARM-type_fold"/>
</dbReference>
<dbReference type="Gene3D" id="1.25.10.10">
    <property type="entry name" value="Leucine-rich Repeat Variant"/>
    <property type="match status" value="1"/>
</dbReference>
<organism evidence="1 2">
    <name type="scientific">Candidatus Manganitrophus noduliformans</name>
    <dbReference type="NCBI Taxonomy" id="2606439"/>
    <lineage>
        <taxon>Bacteria</taxon>
        <taxon>Pseudomonadati</taxon>
        <taxon>Nitrospirota</taxon>
        <taxon>Nitrospiria</taxon>
        <taxon>Candidatus Troglogloeales</taxon>
        <taxon>Candidatus Manganitrophaceae</taxon>
        <taxon>Candidatus Manganitrophus</taxon>
    </lineage>
</organism>
<accession>A0A7X6DQ93</accession>
<dbReference type="EMBL" id="VTOW01000002">
    <property type="protein sequence ID" value="NKE71375.1"/>
    <property type="molecule type" value="Genomic_DNA"/>
</dbReference>
<keyword evidence="2" id="KW-1185">Reference proteome</keyword>
<dbReference type="SUPFAM" id="SSF48371">
    <property type="entry name" value="ARM repeat"/>
    <property type="match status" value="1"/>
</dbReference>
<protein>
    <submittedName>
        <fullName evidence="1">Uncharacterized protein</fullName>
    </submittedName>
</protein>